<gene>
    <name evidence="2" type="ORF">ACFSJ0_36810</name>
</gene>
<feature type="domain" description="Peptidase S9 prolyl oligopeptidase catalytic" evidence="1">
    <location>
        <begin position="415"/>
        <end position="617"/>
    </location>
</feature>
<evidence type="ECO:0000259" key="1">
    <source>
        <dbReference type="Pfam" id="PF00326"/>
    </source>
</evidence>
<dbReference type="PANTHER" id="PTHR43056:SF5">
    <property type="entry name" value="PEPTIDASE S9 PROLYL OLIGOPEPTIDASE CATALYTIC DOMAIN-CONTAINING PROTEIN"/>
    <property type="match status" value="1"/>
</dbReference>
<dbReference type="EMBL" id="JBHUCM010000032">
    <property type="protein sequence ID" value="MFD1542665.1"/>
    <property type="molecule type" value="Genomic_DNA"/>
</dbReference>
<reference evidence="3" key="1">
    <citation type="journal article" date="2019" name="Int. J. Syst. Evol. Microbiol.">
        <title>The Global Catalogue of Microorganisms (GCM) 10K type strain sequencing project: providing services to taxonomists for standard genome sequencing and annotation.</title>
        <authorList>
            <consortium name="The Broad Institute Genomics Platform"/>
            <consortium name="The Broad Institute Genome Sequencing Center for Infectious Disease"/>
            <person name="Wu L."/>
            <person name="Ma J."/>
        </authorList>
    </citation>
    <scope>NUCLEOTIDE SEQUENCE [LARGE SCALE GENOMIC DNA]</scope>
    <source>
        <strain evidence="3">CGMCC 1.15399</strain>
    </source>
</reference>
<organism evidence="2 3">
    <name type="scientific">Nonomuraea guangzhouensis</name>
    <dbReference type="NCBI Taxonomy" id="1291555"/>
    <lineage>
        <taxon>Bacteria</taxon>
        <taxon>Bacillati</taxon>
        <taxon>Actinomycetota</taxon>
        <taxon>Actinomycetes</taxon>
        <taxon>Streptosporangiales</taxon>
        <taxon>Streptosporangiaceae</taxon>
        <taxon>Nonomuraea</taxon>
    </lineage>
</organism>
<dbReference type="Proteomes" id="UP001597097">
    <property type="component" value="Unassembled WGS sequence"/>
</dbReference>
<dbReference type="InterPro" id="IPR001375">
    <property type="entry name" value="Peptidase_S9_cat"/>
</dbReference>
<keyword evidence="3" id="KW-1185">Reference proteome</keyword>
<dbReference type="InterPro" id="IPR050585">
    <property type="entry name" value="Xaa-Pro_dipeptidyl-ppase/CocE"/>
</dbReference>
<accession>A0ABW4GJA6</accession>
<dbReference type="RefSeq" id="WP_219538349.1">
    <property type="nucleotide sequence ID" value="NZ_JAHKRM010000046.1"/>
</dbReference>
<protein>
    <submittedName>
        <fullName evidence="2">Prolyl oligopeptidase family serine peptidase</fullName>
    </submittedName>
</protein>
<evidence type="ECO:0000313" key="2">
    <source>
        <dbReference type="EMBL" id="MFD1542665.1"/>
    </source>
</evidence>
<dbReference type="PANTHER" id="PTHR43056">
    <property type="entry name" value="PEPTIDASE S9 PROLYL OLIGOPEPTIDASE"/>
    <property type="match status" value="1"/>
</dbReference>
<sequence length="636" mass="68684">MSIRPIDVARTDGGPQWVEAVATPAGLEVWWDEPRPHEGGRRCVVRRLPDGTRVDALPQGWNARNRVVEYGGRSWRPLPGGGLVFTNWADQRVYRLDGPQMPGEAATSGGAAGQPAAGEPVALTPEGSARYADLYLPPGRDEVWAVREQDDVRDLVAVPLGGGPLKVITKAQHFLMNPRISPDGGYVAWIGWDHPNMPWDGTELCVAPLDQDGTAGPYQVIAGGPAESVIQAEWRDEHTLYAVTDPTSWWNIHLIARDGSGARNLTPMESEVGSAPWKPGGTYFAIADDRLVVVHGTAGRRLLSVLDPERGDLRELGGEATYWAPTISAAGGKAVSVSATPYTPAEVTVVDLDSGAHERVSEPKPLPDRALLPTAETVTIEGVHAHLYHPTGVEGPVPYVVFAHGGPTGNYTVTLDLEVAYFTSRGLGVAEVNYGGSTGYGRAYRERLRHEWGVVDVDDCARVARGLVELGRADAARIAIRGGSAGGWTTVAALVHSDVFAGGVAHYAITDPESWAAETHDFESRYLDGLIGPLPETRQRYTDRSPLLHAARASGPYLMLHGLEDAIVDVGQAERFVAELDRHGKQWALLTFAGEQHGWRREETIVAVLEAELAFYGLIFGFETPEVAPLELKGRP</sequence>
<comment type="caution">
    <text evidence="2">The sequence shown here is derived from an EMBL/GenBank/DDBJ whole genome shotgun (WGS) entry which is preliminary data.</text>
</comment>
<name>A0ABW4GJA6_9ACTN</name>
<evidence type="ECO:0000313" key="3">
    <source>
        <dbReference type="Proteomes" id="UP001597097"/>
    </source>
</evidence>
<dbReference type="Pfam" id="PF00326">
    <property type="entry name" value="Peptidase_S9"/>
    <property type="match status" value="1"/>
</dbReference>
<proteinExistence type="predicted"/>